<dbReference type="InterPro" id="IPR005178">
    <property type="entry name" value="Ostalpha/TMEM184C"/>
</dbReference>
<dbReference type="GeneID" id="28990672"/>
<keyword evidence="8" id="KW-1185">Reference proteome</keyword>
<feature type="transmembrane region" description="Helical" evidence="6">
    <location>
        <begin position="74"/>
        <end position="95"/>
    </location>
</feature>
<reference evidence="8" key="1">
    <citation type="submission" date="2015-06" db="EMBL/GenBank/DDBJ databases">
        <title>Expansion of signal transduction pathways in fungi by whole-genome duplication.</title>
        <authorList>
            <consortium name="DOE Joint Genome Institute"/>
            <person name="Corrochano L.M."/>
            <person name="Kuo A."/>
            <person name="Marcet-Houben M."/>
            <person name="Polaino S."/>
            <person name="Salamov A."/>
            <person name="Villalobos J.M."/>
            <person name="Alvarez M.I."/>
            <person name="Avalos J."/>
            <person name="Benito E.P."/>
            <person name="Benoit I."/>
            <person name="Burger G."/>
            <person name="Camino L.P."/>
            <person name="Canovas D."/>
            <person name="Cerda-Olmedo E."/>
            <person name="Cheng J.-F."/>
            <person name="Dominguez A."/>
            <person name="Elias M."/>
            <person name="Eslava A.P."/>
            <person name="Glaser F."/>
            <person name="Grimwood J."/>
            <person name="Gutierrez G."/>
            <person name="Heitman J."/>
            <person name="Henrissat B."/>
            <person name="Iturriaga E.A."/>
            <person name="Lang B.F."/>
            <person name="Lavin J.L."/>
            <person name="Lee S."/>
            <person name="Li W."/>
            <person name="Lindquist E."/>
            <person name="Lopez-Garcia S."/>
            <person name="Luque E.M."/>
            <person name="Marcos A.T."/>
            <person name="Martin J."/>
            <person name="McCluskey K."/>
            <person name="Medina H.R."/>
            <person name="Miralles-Duran A."/>
            <person name="Miyazaki A."/>
            <person name="Munoz-Torres E."/>
            <person name="Oguiza J.A."/>
            <person name="Ohm R."/>
            <person name="Olmedo M."/>
            <person name="Orejas M."/>
            <person name="Ortiz-Castellanos L."/>
            <person name="Pisabarro A.G."/>
            <person name="Rodriguez-Romero J."/>
            <person name="Ruiz-Herrera J."/>
            <person name="Ruiz-Vazquez R."/>
            <person name="Sanz C."/>
            <person name="Schackwitz W."/>
            <person name="Schmutz J."/>
            <person name="Shahriari M."/>
            <person name="Shelest E."/>
            <person name="Silva-Franco F."/>
            <person name="Soanes D."/>
            <person name="Syed K."/>
            <person name="Tagua V.G."/>
            <person name="Talbot N.J."/>
            <person name="Thon M."/>
            <person name="De vries R.P."/>
            <person name="Wiebenga A."/>
            <person name="Yadav J.S."/>
            <person name="Braun E.L."/>
            <person name="Baker S."/>
            <person name="Garre V."/>
            <person name="Horwitz B."/>
            <person name="Torres-Martinez S."/>
            <person name="Idnurm A."/>
            <person name="Herrera-Estrella A."/>
            <person name="Gabaldon T."/>
            <person name="Grigoriev I.V."/>
        </authorList>
    </citation>
    <scope>NUCLEOTIDE SEQUENCE [LARGE SCALE GENOMIC DNA]</scope>
    <source>
        <strain evidence="8">NRRL 1555(-)</strain>
    </source>
</reference>
<evidence type="ECO:0000256" key="6">
    <source>
        <dbReference type="SAM" id="Phobius"/>
    </source>
</evidence>
<feature type="transmembrane region" description="Helical" evidence="6">
    <location>
        <begin position="107"/>
        <end position="126"/>
    </location>
</feature>
<dbReference type="AlphaFoldDB" id="A0A162NF79"/>
<dbReference type="RefSeq" id="XP_018287074.1">
    <property type="nucleotide sequence ID" value="XM_018429766.1"/>
</dbReference>
<evidence type="ECO:0000256" key="2">
    <source>
        <dbReference type="ARBA" id="ARBA00022692"/>
    </source>
</evidence>
<dbReference type="STRING" id="763407.A0A162NF79"/>
<feature type="transmembrane region" description="Helical" evidence="6">
    <location>
        <begin position="201"/>
        <end position="225"/>
    </location>
</feature>
<comment type="subcellular location">
    <subcellularLocation>
        <location evidence="1">Membrane</location>
        <topology evidence="1">Multi-pass membrane protein</topology>
    </subcellularLocation>
</comment>
<dbReference type="OrthoDB" id="5348404at2759"/>
<evidence type="ECO:0000256" key="5">
    <source>
        <dbReference type="SAM" id="MobiDB-lite"/>
    </source>
</evidence>
<proteinExistence type="predicted"/>
<feature type="compositionally biased region" description="Polar residues" evidence="5">
    <location>
        <begin position="563"/>
        <end position="572"/>
    </location>
</feature>
<evidence type="ECO:0000313" key="7">
    <source>
        <dbReference type="EMBL" id="OAD69034.1"/>
    </source>
</evidence>
<keyword evidence="3 6" id="KW-1133">Transmembrane helix</keyword>
<feature type="region of interest" description="Disordered" evidence="5">
    <location>
        <begin position="474"/>
        <end position="494"/>
    </location>
</feature>
<accession>A0A162NF79</accession>
<feature type="compositionally biased region" description="Acidic residues" evidence="5">
    <location>
        <begin position="483"/>
        <end position="492"/>
    </location>
</feature>
<dbReference type="SMART" id="SM01417">
    <property type="entry name" value="Solute_trans_a"/>
    <property type="match status" value="1"/>
</dbReference>
<feature type="compositionally biased region" description="Low complexity" evidence="5">
    <location>
        <begin position="549"/>
        <end position="562"/>
    </location>
</feature>
<dbReference type="PANTHER" id="PTHR23423">
    <property type="entry name" value="ORGANIC SOLUTE TRANSPORTER-RELATED"/>
    <property type="match status" value="1"/>
</dbReference>
<dbReference type="Proteomes" id="UP000077315">
    <property type="component" value="Unassembled WGS sequence"/>
</dbReference>
<keyword evidence="2 6" id="KW-0812">Transmembrane</keyword>
<evidence type="ECO:0000256" key="3">
    <source>
        <dbReference type="ARBA" id="ARBA00022989"/>
    </source>
</evidence>
<feature type="transmembrane region" description="Helical" evidence="6">
    <location>
        <begin position="171"/>
        <end position="189"/>
    </location>
</feature>
<dbReference type="VEuPathDB" id="FungiDB:PHYBLDRAFT_136132"/>
<organism evidence="7 8">
    <name type="scientific">Phycomyces blakesleeanus (strain ATCC 8743b / DSM 1359 / FGSC 10004 / NBRC 33097 / NRRL 1555)</name>
    <dbReference type="NCBI Taxonomy" id="763407"/>
    <lineage>
        <taxon>Eukaryota</taxon>
        <taxon>Fungi</taxon>
        <taxon>Fungi incertae sedis</taxon>
        <taxon>Mucoromycota</taxon>
        <taxon>Mucoromycotina</taxon>
        <taxon>Mucoromycetes</taxon>
        <taxon>Mucorales</taxon>
        <taxon>Phycomycetaceae</taxon>
        <taxon>Phycomyces</taxon>
    </lineage>
</organism>
<feature type="region of interest" description="Disordered" evidence="5">
    <location>
        <begin position="538"/>
        <end position="572"/>
    </location>
</feature>
<dbReference type="GO" id="GO:0016020">
    <property type="term" value="C:membrane"/>
    <property type="evidence" value="ECO:0007669"/>
    <property type="project" value="UniProtKB-SubCell"/>
</dbReference>
<sequence>MYQTHTLNQSILTTELWNQNINNWGYGEGGSGSTFHPIAIHIAFICTIISTCISFTAVWFHWKNYRQPSLQRQVIRILLMVPVYGISTCISLVSLNTAFYVDTFRDIYEAFVLYAFFNLLLSKFGGERALFAKLHSRPPSKNVFPGSLWSREIFVGDPYTFLFVKRSILQFVYLKPILAILTMILKATGNFTEGEVSWSSSYFYITFIYNLSVCQSLWSLLVFFYATKEDLVGFRPFSKFLCVKSIIFFSFWQSVVITFLVSIGVIKDSGPGHISVAIQDILICVEMVPAAIGHFYSFTYKEYLNPDVHTARMPLRVAIRDSIGLKDVLMDSRDTFYGDRFCYRAFEPAVGLPPSGPTRDSRLMAGLRYSASSAKKYWVKPVQPSMYISTPKRGVNDEQMLEDEENEEALRFDDPSASEDVEELYEQSKKLPFGDSNYPVIDFCIPLSHQERRGFGYGSIGAISGKIQQHIIGSTERTQSTDNEAEESDSDEILPREGCIDVVVKGEDEYVAQEALEPGSNNLQSPTVEHTFVLASESGEVEITTEPNTLISPTSSISETSINKNGQTSIIK</sequence>
<dbReference type="InParanoid" id="A0A162NF79"/>
<evidence type="ECO:0000256" key="1">
    <source>
        <dbReference type="ARBA" id="ARBA00004141"/>
    </source>
</evidence>
<dbReference type="EMBL" id="KV440993">
    <property type="protein sequence ID" value="OAD69034.1"/>
    <property type="molecule type" value="Genomic_DNA"/>
</dbReference>
<evidence type="ECO:0000256" key="4">
    <source>
        <dbReference type="ARBA" id="ARBA00023136"/>
    </source>
</evidence>
<dbReference type="Pfam" id="PF03619">
    <property type="entry name" value="Solute_trans_a"/>
    <property type="match status" value="1"/>
</dbReference>
<dbReference type="FunCoup" id="A0A162NF79">
    <property type="interactions" value="181"/>
</dbReference>
<keyword evidence="4 6" id="KW-0472">Membrane</keyword>
<evidence type="ECO:0000313" key="8">
    <source>
        <dbReference type="Proteomes" id="UP000077315"/>
    </source>
</evidence>
<feature type="transmembrane region" description="Helical" evidence="6">
    <location>
        <begin position="246"/>
        <end position="266"/>
    </location>
</feature>
<feature type="transmembrane region" description="Helical" evidence="6">
    <location>
        <begin position="38"/>
        <end position="62"/>
    </location>
</feature>
<gene>
    <name evidence="7" type="ORF">PHYBLDRAFT_136132</name>
</gene>
<name>A0A162NF79_PHYB8</name>
<protein>
    <submittedName>
        <fullName evidence="7">Uncharacterized protein</fullName>
    </submittedName>
</protein>